<protein>
    <submittedName>
        <fullName evidence="11">Testis expressed 2, like</fullName>
    </submittedName>
</protein>
<evidence type="ECO:0000256" key="7">
    <source>
        <dbReference type="ARBA" id="ARBA00023121"/>
    </source>
</evidence>
<dbReference type="GeneID" id="102303363"/>
<feature type="compositionally biased region" description="Acidic residues" evidence="9">
    <location>
        <begin position="858"/>
        <end position="875"/>
    </location>
</feature>
<keyword evidence="5" id="KW-1133">Transmembrane helix</keyword>
<evidence type="ECO:0000256" key="3">
    <source>
        <dbReference type="ARBA" id="ARBA00022692"/>
    </source>
</evidence>
<keyword evidence="7" id="KW-0446">Lipid-binding</keyword>
<evidence type="ECO:0000313" key="11">
    <source>
        <dbReference type="Ensembl" id="ENSHBUP00000033582.1"/>
    </source>
</evidence>
<dbReference type="PANTHER" id="PTHR13466">
    <property type="entry name" value="TEX2 PROTEIN-RELATED"/>
    <property type="match status" value="1"/>
</dbReference>
<accession>A0A3Q2X373</accession>
<feature type="region of interest" description="Disordered" evidence="9">
    <location>
        <begin position="628"/>
        <end position="683"/>
    </location>
</feature>
<dbReference type="GO" id="GO:0005789">
    <property type="term" value="C:endoplasmic reticulum membrane"/>
    <property type="evidence" value="ECO:0007669"/>
    <property type="project" value="UniProtKB-SubCell"/>
</dbReference>
<reference evidence="11" key="2">
    <citation type="submission" date="2025-09" db="UniProtKB">
        <authorList>
            <consortium name="Ensembl"/>
        </authorList>
    </citation>
    <scope>IDENTIFICATION</scope>
</reference>
<feature type="compositionally biased region" description="Basic and acidic residues" evidence="9">
    <location>
        <begin position="1"/>
        <end position="27"/>
    </location>
</feature>
<evidence type="ECO:0000256" key="8">
    <source>
        <dbReference type="ARBA" id="ARBA00023136"/>
    </source>
</evidence>
<feature type="compositionally biased region" description="Polar residues" evidence="9">
    <location>
        <begin position="195"/>
        <end position="206"/>
    </location>
</feature>
<keyword evidence="3" id="KW-0812">Transmembrane</keyword>
<dbReference type="InterPro" id="IPR031468">
    <property type="entry name" value="SMP_LBD"/>
</dbReference>
<dbReference type="Proteomes" id="UP000264840">
    <property type="component" value="Unplaced"/>
</dbReference>
<feature type="compositionally biased region" description="Basic and acidic residues" evidence="9">
    <location>
        <begin position="560"/>
        <end position="575"/>
    </location>
</feature>
<dbReference type="PANTHER" id="PTHR13466:SF4">
    <property type="entry name" value="SMP-LTD DOMAIN-CONTAINING PROTEIN"/>
    <property type="match status" value="1"/>
</dbReference>
<comment type="subcellular location">
    <subcellularLocation>
        <location evidence="1">Endoplasmic reticulum membrane</location>
    </subcellularLocation>
</comment>
<name>A0A3Q2X373_HAPBU</name>
<feature type="region of interest" description="Disordered" evidence="9">
    <location>
        <begin position="195"/>
        <end position="222"/>
    </location>
</feature>
<feature type="region of interest" description="Disordered" evidence="9">
    <location>
        <begin position="557"/>
        <end position="590"/>
    </location>
</feature>
<dbReference type="Ensembl" id="ENSHBUT00000027544.1">
    <property type="protein sequence ID" value="ENSHBUP00000033582.1"/>
    <property type="gene ID" value="ENSHBUG00000020613.1"/>
</dbReference>
<dbReference type="STRING" id="8153.ENSHBUP00000033582"/>
<dbReference type="OMA" id="SCMPQIT"/>
<keyword evidence="4" id="KW-0256">Endoplasmic reticulum</keyword>
<dbReference type="PROSITE" id="PS51847">
    <property type="entry name" value="SMP"/>
    <property type="match status" value="1"/>
</dbReference>
<feature type="compositionally biased region" description="Polar residues" evidence="9">
    <location>
        <begin position="633"/>
        <end position="654"/>
    </location>
</feature>
<dbReference type="OrthoDB" id="26740at2759"/>
<dbReference type="AlphaFoldDB" id="A0A3Q2X373"/>
<proteinExistence type="predicted"/>
<evidence type="ECO:0000259" key="10">
    <source>
        <dbReference type="PROSITE" id="PS51847"/>
    </source>
</evidence>
<dbReference type="GO" id="GO:0008289">
    <property type="term" value="F:lipid binding"/>
    <property type="evidence" value="ECO:0007669"/>
    <property type="project" value="UniProtKB-KW"/>
</dbReference>
<reference evidence="11" key="1">
    <citation type="submission" date="2025-08" db="UniProtKB">
        <authorList>
            <consortium name="Ensembl"/>
        </authorList>
    </citation>
    <scope>IDENTIFICATION</scope>
</reference>
<keyword evidence="12" id="KW-1185">Reference proteome</keyword>
<keyword evidence="6" id="KW-0445">Lipid transport</keyword>
<organism evidence="11 12">
    <name type="scientific">Haplochromis burtoni</name>
    <name type="common">Burton's mouthbrooder</name>
    <name type="synonym">Chromis burtoni</name>
    <dbReference type="NCBI Taxonomy" id="8153"/>
    <lineage>
        <taxon>Eukaryota</taxon>
        <taxon>Metazoa</taxon>
        <taxon>Chordata</taxon>
        <taxon>Craniata</taxon>
        <taxon>Vertebrata</taxon>
        <taxon>Euteleostomi</taxon>
        <taxon>Actinopterygii</taxon>
        <taxon>Neopterygii</taxon>
        <taxon>Teleostei</taxon>
        <taxon>Neoteleostei</taxon>
        <taxon>Acanthomorphata</taxon>
        <taxon>Ovalentaria</taxon>
        <taxon>Cichlomorphae</taxon>
        <taxon>Cichliformes</taxon>
        <taxon>Cichlidae</taxon>
        <taxon>African cichlids</taxon>
        <taxon>Pseudocrenilabrinae</taxon>
        <taxon>Haplochromini</taxon>
        <taxon>Haplochromis</taxon>
    </lineage>
</organism>
<evidence type="ECO:0000256" key="9">
    <source>
        <dbReference type="SAM" id="MobiDB-lite"/>
    </source>
</evidence>
<feature type="domain" description="SMP-LTD" evidence="10">
    <location>
        <begin position="729"/>
        <end position="1018"/>
    </location>
</feature>
<dbReference type="CTD" id="100004729"/>
<dbReference type="GeneTree" id="ENSGT00940000164352"/>
<feature type="region of interest" description="Disordered" evidence="9">
    <location>
        <begin position="255"/>
        <end position="297"/>
    </location>
</feature>
<keyword evidence="8" id="KW-0472">Membrane</keyword>
<evidence type="ECO:0000256" key="4">
    <source>
        <dbReference type="ARBA" id="ARBA00022824"/>
    </source>
</evidence>
<dbReference type="GO" id="GO:0006869">
    <property type="term" value="P:lipid transport"/>
    <property type="evidence" value="ECO:0007669"/>
    <property type="project" value="UniProtKB-KW"/>
</dbReference>
<evidence type="ECO:0000256" key="5">
    <source>
        <dbReference type="ARBA" id="ARBA00022989"/>
    </source>
</evidence>
<evidence type="ECO:0000256" key="1">
    <source>
        <dbReference type="ARBA" id="ARBA00004586"/>
    </source>
</evidence>
<evidence type="ECO:0000313" key="12">
    <source>
        <dbReference type="Proteomes" id="UP000264840"/>
    </source>
</evidence>
<feature type="region of interest" description="Disordered" evidence="9">
    <location>
        <begin position="858"/>
        <end position="901"/>
    </location>
</feature>
<feature type="compositionally biased region" description="Low complexity" evidence="9">
    <location>
        <begin position="1026"/>
        <end position="1041"/>
    </location>
</feature>
<sequence>MAEGGKNGERGSEDKGGAGGRSPEEPHGLSSVGATSLGTKRHLPRGIVIQLTGTEGEWDSLDESEFIFSLEHDEDYPAISLSKEKHFSVEDDRGVKSEEFHVPLSPSTPGSLGNCSGSLGPSFLLPGSPSPTHRPLASLVKSLSTELDLKESSTLKPKPFLSLVKSISTELSRSEPEVSQSKSDSRLNLHLWKQLTQPKTRSNGDSRTAPPSPSLLSPSGDSLKGGFFKMELEDTKRKLTEVVHEPLSSMFSKIRREESSGSPKHQCKNQGTHQISSRGLGRESSTDTVLSESPVRSARKTDADVFSVFEWPSVRHLGRTQHCPCPVHHHVQQHRDEELEICTDGDMMQVFAIETHKQARRLPGSQALTAPTTSPVPQPPHPLPRMSLFCVAVLSYGYFILPLSPYFSGLALGLALGFLLGLWLIRMGSSRSSNSVHTYRPPQTLLGEGILTGGIVSTEPDTLKGWMNEIFDYDPETSHLGLTHSVFATLERSCLRLETPRSNISRRATYDERFHEPTFVKSRCYQLANSKVFLLPSVLAQKRMWNPKYPICIQLTRGAKSQEDEGGRREERRGSESGAESASPKPRSSKYDHELPTVLYLFGRTGREKEEWFHHFLFASMDTEREKERNRQSKYVSCTKGDQTQRTSVQVNVPSSRGSSRVGSSDEDAPSTPPFPIISGAPSSSTRGLSVLDYTSYMARLLVTEELTPLCSPGASSTDCTCDLAEYPGKSQTAWANALIGRIFWDFLREKRWADAVSHKIQKKLSKIRLPYFMNELTLTELDMGSSMPQITATSRPEVNPRGLWVELQLVYTGNLQMTLQTKFNLSKLGKDGGQETVHCMTETGSPRCRPILSVLADSDEESSSAGSSDEEEPLLSEPQGPVGEKGCPPATEGTGGGKTGRKILRFVDKIAKSKYFQKATENEFIKKKFEEMSNTPLLLTVEVQELSGTLVVNIPPPPTDRIWYSFCVPPKLDLHVRPKLGEREVTFCHVTEWIERKLQDEFQKVLVLPNMDDIYLPLMQSGVDSTQASESQQSQSSSTESIERIPPEIAGAESD</sequence>
<feature type="region of interest" description="Disordered" evidence="9">
    <location>
        <begin position="1"/>
        <end position="37"/>
    </location>
</feature>
<keyword evidence="2" id="KW-0813">Transport</keyword>
<evidence type="ECO:0000256" key="2">
    <source>
        <dbReference type="ARBA" id="ARBA00022448"/>
    </source>
</evidence>
<dbReference type="CDD" id="cd21675">
    <property type="entry name" value="SMP_TEX2"/>
    <property type="match status" value="1"/>
</dbReference>
<feature type="compositionally biased region" description="Polar residues" evidence="9">
    <location>
        <begin position="260"/>
        <end position="277"/>
    </location>
</feature>
<feature type="region of interest" description="Disordered" evidence="9">
    <location>
        <begin position="1024"/>
        <end position="1056"/>
    </location>
</feature>
<evidence type="ECO:0000256" key="6">
    <source>
        <dbReference type="ARBA" id="ARBA00023055"/>
    </source>
</evidence>
<dbReference type="RefSeq" id="XP_005932944.1">
    <property type="nucleotide sequence ID" value="XM_005932882.3"/>
</dbReference>